<proteinExistence type="predicted"/>
<dbReference type="AlphaFoldDB" id="A0AAP0C3E3"/>
<protein>
    <submittedName>
        <fullName evidence="2">Uncharacterized protein</fullName>
    </submittedName>
</protein>
<evidence type="ECO:0000313" key="3">
    <source>
        <dbReference type="Proteomes" id="UP001418222"/>
    </source>
</evidence>
<accession>A0AAP0C3E3</accession>
<keyword evidence="3" id="KW-1185">Reference proteome</keyword>
<name>A0AAP0C3E3_9ASPA</name>
<comment type="caution">
    <text evidence="2">The sequence shown here is derived from an EMBL/GenBank/DDBJ whole genome shotgun (WGS) entry which is preliminary data.</text>
</comment>
<feature type="compositionally biased region" description="Acidic residues" evidence="1">
    <location>
        <begin position="67"/>
        <end position="85"/>
    </location>
</feature>
<organism evidence="2 3">
    <name type="scientific">Platanthera zijinensis</name>
    <dbReference type="NCBI Taxonomy" id="2320716"/>
    <lineage>
        <taxon>Eukaryota</taxon>
        <taxon>Viridiplantae</taxon>
        <taxon>Streptophyta</taxon>
        <taxon>Embryophyta</taxon>
        <taxon>Tracheophyta</taxon>
        <taxon>Spermatophyta</taxon>
        <taxon>Magnoliopsida</taxon>
        <taxon>Liliopsida</taxon>
        <taxon>Asparagales</taxon>
        <taxon>Orchidaceae</taxon>
        <taxon>Orchidoideae</taxon>
        <taxon>Orchideae</taxon>
        <taxon>Orchidinae</taxon>
        <taxon>Platanthera</taxon>
    </lineage>
</organism>
<evidence type="ECO:0000256" key="1">
    <source>
        <dbReference type="SAM" id="MobiDB-lite"/>
    </source>
</evidence>
<dbReference type="Proteomes" id="UP001418222">
    <property type="component" value="Unassembled WGS sequence"/>
</dbReference>
<evidence type="ECO:0000313" key="2">
    <source>
        <dbReference type="EMBL" id="KAK8957259.1"/>
    </source>
</evidence>
<gene>
    <name evidence="2" type="ORF">KSP39_PZI000956</name>
</gene>
<dbReference type="EMBL" id="JBBWWQ010000001">
    <property type="protein sequence ID" value="KAK8957259.1"/>
    <property type="molecule type" value="Genomic_DNA"/>
</dbReference>
<feature type="region of interest" description="Disordered" evidence="1">
    <location>
        <begin position="67"/>
        <end position="97"/>
    </location>
</feature>
<reference evidence="2 3" key="1">
    <citation type="journal article" date="2022" name="Nat. Plants">
        <title>Genomes of leafy and leafless Platanthera orchids illuminate the evolution of mycoheterotrophy.</title>
        <authorList>
            <person name="Li M.H."/>
            <person name="Liu K.W."/>
            <person name="Li Z."/>
            <person name="Lu H.C."/>
            <person name="Ye Q.L."/>
            <person name="Zhang D."/>
            <person name="Wang J.Y."/>
            <person name="Li Y.F."/>
            <person name="Zhong Z.M."/>
            <person name="Liu X."/>
            <person name="Yu X."/>
            <person name="Liu D.K."/>
            <person name="Tu X.D."/>
            <person name="Liu B."/>
            <person name="Hao Y."/>
            <person name="Liao X.Y."/>
            <person name="Jiang Y.T."/>
            <person name="Sun W.H."/>
            <person name="Chen J."/>
            <person name="Chen Y.Q."/>
            <person name="Ai Y."/>
            <person name="Zhai J.W."/>
            <person name="Wu S.S."/>
            <person name="Zhou Z."/>
            <person name="Hsiao Y.Y."/>
            <person name="Wu W.L."/>
            <person name="Chen Y.Y."/>
            <person name="Lin Y.F."/>
            <person name="Hsu J.L."/>
            <person name="Li C.Y."/>
            <person name="Wang Z.W."/>
            <person name="Zhao X."/>
            <person name="Zhong W.Y."/>
            <person name="Ma X.K."/>
            <person name="Ma L."/>
            <person name="Huang J."/>
            <person name="Chen G.Z."/>
            <person name="Huang M.Z."/>
            <person name="Huang L."/>
            <person name="Peng D.H."/>
            <person name="Luo Y.B."/>
            <person name="Zou S.Q."/>
            <person name="Chen S.P."/>
            <person name="Lan S."/>
            <person name="Tsai W.C."/>
            <person name="Van de Peer Y."/>
            <person name="Liu Z.J."/>
        </authorList>
    </citation>
    <scope>NUCLEOTIDE SEQUENCE [LARGE SCALE GENOMIC DNA]</scope>
    <source>
        <strain evidence="2">Lor287</strain>
    </source>
</reference>
<sequence>MPPLALTSKPPDIVTDTHEDADVDVVFIDPEDADVDILTVDSEDDQLGESIPSHTIVLNEAKYAEDWSDDEEIGYPSDLDEDLSSEESSPLPFDDVSEASPLNIRKSSVGSVLEDISTELVDISTVLEEPSMDDCLSWDDLFDEVLEDSSLMLSPLFEAPAKFDLSQDSIHSPDFDDVPTSWEALANEGVILLDDSSVKETRNNSLMLLPFTEPPSGCMKGFSVDLVPSWSDSAQIRLNNGEGGPFGDPNRQNVTCPQTRMNLQRYTLEANVRLQFSISRDSPPRLAVSIPTVLGSHLFHRKIPVPADGRSATAPPYHRVGLAPSFNRFPAHPSWASAAVVLAPYKPFPKHFPTAFLAKERCLFSPPSPTRVPAQ</sequence>